<keyword evidence="2" id="KW-1185">Reference proteome</keyword>
<organism evidence="1 2">
    <name type="scientific">Aliiroseovarius pelagivivens</name>
    <dbReference type="NCBI Taxonomy" id="1639690"/>
    <lineage>
        <taxon>Bacteria</taxon>
        <taxon>Pseudomonadati</taxon>
        <taxon>Pseudomonadota</taxon>
        <taxon>Alphaproteobacteria</taxon>
        <taxon>Rhodobacterales</taxon>
        <taxon>Paracoccaceae</taxon>
        <taxon>Aliiroseovarius</taxon>
    </lineage>
</organism>
<gene>
    <name evidence="1" type="ORF">ALP8811_00983</name>
</gene>
<evidence type="ECO:0000313" key="1">
    <source>
        <dbReference type="EMBL" id="SPF75987.1"/>
    </source>
</evidence>
<accession>A0A2R8AJE0</accession>
<name>A0A2R8AJE0_9RHOB</name>
<sequence>MSCPDDYCPALEETLLTSLGIADFGWVADRAAISEPSLETIRKLLETRLTQDQIGLLMADLGRGFASAVDMAQFQIGLWQELATHAEQISYTKPVPVKLGVLLRDYIRNLRLVLERAQRGEQRVPLDQFVRDIEQFPVLERLVTIHLEECLRWEVINPLRNAPEQAAEFLPQVLELLDVSIAAGVKRGPSEPALAYLAGYFAQSYWCASGTVPGRTYNAYEERDTGMGLEICRLLAGDLHAVLPEKYRPKTPADMAKPYRKAIEHLRELDRSRS</sequence>
<dbReference type="EMBL" id="OMOI01000001">
    <property type="protein sequence ID" value="SPF75987.1"/>
    <property type="molecule type" value="Genomic_DNA"/>
</dbReference>
<dbReference type="AlphaFoldDB" id="A0A2R8AJE0"/>
<protein>
    <submittedName>
        <fullName evidence="1">Uncharacterized protein</fullName>
    </submittedName>
</protein>
<dbReference type="Proteomes" id="UP000244911">
    <property type="component" value="Unassembled WGS sequence"/>
</dbReference>
<dbReference type="RefSeq" id="WP_108856037.1">
    <property type="nucleotide sequence ID" value="NZ_OMOI01000001.1"/>
</dbReference>
<dbReference type="OrthoDB" id="7855293at2"/>
<reference evidence="1 2" key="1">
    <citation type="submission" date="2018-03" db="EMBL/GenBank/DDBJ databases">
        <authorList>
            <person name="Keele B.F."/>
        </authorList>
    </citation>
    <scope>NUCLEOTIDE SEQUENCE [LARGE SCALE GENOMIC DNA]</scope>
    <source>
        <strain evidence="1 2">CECT 8811</strain>
    </source>
</reference>
<proteinExistence type="predicted"/>
<evidence type="ECO:0000313" key="2">
    <source>
        <dbReference type="Proteomes" id="UP000244911"/>
    </source>
</evidence>